<dbReference type="GeneID" id="66072200"/>
<evidence type="ECO:0000313" key="3">
    <source>
        <dbReference type="Proteomes" id="UP001049176"/>
    </source>
</evidence>
<protein>
    <submittedName>
        <fullName evidence="2">Uncharacterized protein</fullName>
    </submittedName>
</protein>
<keyword evidence="3" id="KW-1185">Reference proteome</keyword>
<proteinExistence type="predicted"/>
<dbReference type="AlphaFoldDB" id="A0A9P7RLX7"/>
<dbReference type="Proteomes" id="UP001049176">
    <property type="component" value="Chromosome 11"/>
</dbReference>
<name>A0A9P7RLX7_9AGAR</name>
<comment type="caution">
    <text evidence="2">The sequence shown here is derived from an EMBL/GenBank/DDBJ whole genome shotgun (WGS) entry which is preliminary data.</text>
</comment>
<evidence type="ECO:0000313" key="2">
    <source>
        <dbReference type="EMBL" id="KAG7085568.1"/>
    </source>
</evidence>
<sequence>MVDNSMVCTPHNIPQSVYVLLLLENSSGLFDIWPDLRDRYLGPLLQKIEVDNSSSPVITFVLESLPANSTQIKRPIVPRQYHTSHDGLLSVRFNDSPSNRLTYSKIQEAAQFITSKIDANGSVLRHIVIAAASPPLEETSAEPESGFPPGTSCWYRLADYLAKADVRCHLMLKSGQDWEGLTNLFEEMLQLQQITEDKTMAIDMHKIIVRLSSQRKSSQRDNKTHGPGNSGA</sequence>
<reference evidence="2" key="1">
    <citation type="journal article" date="2021" name="Genome Biol. Evol.">
        <title>The assembled and annotated genome of the fairy-ring fungus Marasmius oreades.</title>
        <authorList>
            <person name="Hiltunen M."/>
            <person name="Ament-Velasquez S.L."/>
            <person name="Johannesson H."/>
        </authorList>
    </citation>
    <scope>NUCLEOTIDE SEQUENCE</scope>
    <source>
        <strain evidence="2">03SP1</strain>
    </source>
</reference>
<organism evidence="2 3">
    <name type="scientific">Marasmius oreades</name>
    <name type="common">fairy-ring Marasmius</name>
    <dbReference type="NCBI Taxonomy" id="181124"/>
    <lineage>
        <taxon>Eukaryota</taxon>
        <taxon>Fungi</taxon>
        <taxon>Dikarya</taxon>
        <taxon>Basidiomycota</taxon>
        <taxon>Agaricomycotina</taxon>
        <taxon>Agaricomycetes</taxon>
        <taxon>Agaricomycetidae</taxon>
        <taxon>Agaricales</taxon>
        <taxon>Marasmiineae</taxon>
        <taxon>Marasmiaceae</taxon>
        <taxon>Marasmius</taxon>
    </lineage>
</organism>
<gene>
    <name evidence="2" type="ORF">E1B28_003124</name>
</gene>
<dbReference type="KEGG" id="more:E1B28_003124"/>
<dbReference type="RefSeq" id="XP_043002039.1">
    <property type="nucleotide sequence ID" value="XM_043160083.1"/>
</dbReference>
<accession>A0A9P7RLX7</accession>
<feature type="region of interest" description="Disordered" evidence="1">
    <location>
        <begin position="213"/>
        <end position="232"/>
    </location>
</feature>
<dbReference type="OrthoDB" id="3263163at2759"/>
<dbReference type="EMBL" id="CM032191">
    <property type="protein sequence ID" value="KAG7085568.1"/>
    <property type="molecule type" value="Genomic_DNA"/>
</dbReference>
<evidence type="ECO:0000256" key="1">
    <source>
        <dbReference type="SAM" id="MobiDB-lite"/>
    </source>
</evidence>